<feature type="region of interest" description="Disordered" evidence="1">
    <location>
        <begin position="36"/>
        <end position="90"/>
    </location>
</feature>
<name>A0A392S1F8_9FABA</name>
<keyword evidence="3" id="KW-1185">Reference proteome</keyword>
<evidence type="ECO:0000313" key="3">
    <source>
        <dbReference type="Proteomes" id="UP000265520"/>
    </source>
</evidence>
<sequence length="90" mass="10255">INTPARRADHLRALANNRRKIRNNRATLRVAPALAARRADTRRKSALEPRHCASRQPSCAPRKGHKPNRLSQQEWRVAPHASARRARGRT</sequence>
<dbReference type="EMBL" id="LXQA010305223">
    <property type="protein sequence ID" value="MCI42489.1"/>
    <property type="molecule type" value="Genomic_DNA"/>
</dbReference>
<evidence type="ECO:0000313" key="2">
    <source>
        <dbReference type="EMBL" id="MCI42489.1"/>
    </source>
</evidence>
<proteinExistence type="predicted"/>
<accession>A0A392S1F8</accession>
<reference evidence="2 3" key="1">
    <citation type="journal article" date="2018" name="Front. Plant Sci.">
        <title>Red Clover (Trifolium pratense) and Zigzag Clover (T. medium) - A Picture of Genomic Similarities and Differences.</title>
        <authorList>
            <person name="Dluhosova J."/>
            <person name="Istvanek J."/>
            <person name="Nedelnik J."/>
            <person name="Repkova J."/>
        </authorList>
    </citation>
    <scope>NUCLEOTIDE SEQUENCE [LARGE SCALE GENOMIC DNA]</scope>
    <source>
        <strain evidence="3">cv. 10/8</strain>
        <tissue evidence="2">Leaf</tissue>
    </source>
</reference>
<feature type="non-terminal residue" evidence="2">
    <location>
        <position position="1"/>
    </location>
</feature>
<dbReference type="Proteomes" id="UP000265520">
    <property type="component" value="Unassembled WGS sequence"/>
</dbReference>
<dbReference type="AlphaFoldDB" id="A0A392S1F8"/>
<organism evidence="2 3">
    <name type="scientific">Trifolium medium</name>
    <dbReference type="NCBI Taxonomy" id="97028"/>
    <lineage>
        <taxon>Eukaryota</taxon>
        <taxon>Viridiplantae</taxon>
        <taxon>Streptophyta</taxon>
        <taxon>Embryophyta</taxon>
        <taxon>Tracheophyta</taxon>
        <taxon>Spermatophyta</taxon>
        <taxon>Magnoliopsida</taxon>
        <taxon>eudicotyledons</taxon>
        <taxon>Gunneridae</taxon>
        <taxon>Pentapetalae</taxon>
        <taxon>rosids</taxon>
        <taxon>fabids</taxon>
        <taxon>Fabales</taxon>
        <taxon>Fabaceae</taxon>
        <taxon>Papilionoideae</taxon>
        <taxon>50 kb inversion clade</taxon>
        <taxon>NPAAA clade</taxon>
        <taxon>Hologalegina</taxon>
        <taxon>IRL clade</taxon>
        <taxon>Trifolieae</taxon>
        <taxon>Trifolium</taxon>
    </lineage>
</organism>
<feature type="compositionally biased region" description="Basic and acidic residues" evidence="1">
    <location>
        <begin position="37"/>
        <end position="51"/>
    </location>
</feature>
<evidence type="ECO:0000256" key="1">
    <source>
        <dbReference type="SAM" id="MobiDB-lite"/>
    </source>
</evidence>
<comment type="caution">
    <text evidence="2">The sequence shown here is derived from an EMBL/GenBank/DDBJ whole genome shotgun (WGS) entry which is preliminary data.</text>
</comment>
<protein>
    <submittedName>
        <fullName evidence="2">Uncharacterized protein</fullName>
    </submittedName>
</protein>